<keyword evidence="3" id="KW-1185">Reference proteome</keyword>
<name>A0A1H6V9D4_9LACT</name>
<reference evidence="3" key="1">
    <citation type="submission" date="2016-10" db="EMBL/GenBank/DDBJ databases">
        <authorList>
            <person name="Varghese N."/>
            <person name="Submissions S."/>
        </authorList>
    </citation>
    <scope>NUCLEOTIDE SEQUENCE [LARGE SCALE GENOMIC DNA]</scope>
    <source>
        <strain evidence="3">DSM 25751</strain>
    </source>
</reference>
<dbReference type="STRING" id="1130080.SAMN04488113_1492"/>
<dbReference type="Proteomes" id="UP000198564">
    <property type="component" value="Unassembled WGS sequence"/>
</dbReference>
<evidence type="ECO:0000313" key="3">
    <source>
        <dbReference type="Proteomes" id="UP000198564"/>
    </source>
</evidence>
<dbReference type="AlphaFoldDB" id="A0A1H6V9D4"/>
<feature type="region of interest" description="Disordered" evidence="1">
    <location>
        <begin position="168"/>
        <end position="190"/>
    </location>
</feature>
<protein>
    <submittedName>
        <fullName evidence="2">Uncharacterized protein</fullName>
    </submittedName>
</protein>
<evidence type="ECO:0000256" key="1">
    <source>
        <dbReference type="SAM" id="MobiDB-lite"/>
    </source>
</evidence>
<proteinExistence type="predicted"/>
<organism evidence="2 3">
    <name type="scientific">Alkalibacterium gilvum</name>
    <dbReference type="NCBI Taxonomy" id="1130080"/>
    <lineage>
        <taxon>Bacteria</taxon>
        <taxon>Bacillati</taxon>
        <taxon>Bacillota</taxon>
        <taxon>Bacilli</taxon>
        <taxon>Lactobacillales</taxon>
        <taxon>Carnobacteriaceae</taxon>
        <taxon>Alkalibacterium</taxon>
    </lineage>
</organism>
<gene>
    <name evidence="2" type="ORF">SAMN04488113_1492</name>
</gene>
<sequence>MKKFITFIGISSLILFGCSGEDIQDTEATASQESSEKVYETKDLKFDDLKDIEIGDSVEKVYEQLGEPLKKWSSEFVYEELEALVYRNEAALAILGDLDPELSAEHDYVIEQAEKSLEIDKLTLLQYTYTYEEDTEETALYWISPRTDTIVAEAKRKFIDEDGKEIDAEDNDIYSSENTDYTEEKGSNNSSVAEVGWEIGGYVQYETDDGLQYNIQPEQFILFVETCANCLTAA</sequence>
<dbReference type="RefSeq" id="WP_091636471.1">
    <property type="nucleotide sequence ID" value="NZ_FNYW01000049.1"/>
</dbReference>
<accession>A0A1H6V9D4</accession>
<dbReference type="EMBL" id="FNYW01000049">
    <property type="protein sequence ID" value="SEJ01213.1"/>
    <property type="molecule type" value="Genomic_DNA"/>
</dbReference>
<dbReference type="PROSITE" id="PS51257">
    <property type="entry name" value="PROKAR_LIPOPROTEIN"/>
    <property type="match status" value="1"/>
</dbReference>
<evidence type="ECO:0000313" key="2">
    <source>
        <dbReference type="EMBL" id="SEJ01213.1"/>
    </source>
</evidence>